<dbReference type="AlphaFoldDB" id="A0A7Y3RL57"/>
<organism evidence="1 2">
    <name type="scientific">Parvularcula mediterranea</name>
    <dbReference type="NCBI Taxonomy" id="2732508"/>
    <lineage>
        <taxon>Bacteria</taxon>
        <taxon>Pseudomonadati</taxon>
        <taxon>Pseudomonadota</taxon>
        <taxon>Alphaproteobacteria</taxon>
        <taxon>Parvularculales</taxon>
        <taxon>Parvularculaceae</taxon>
        <taxon>Parvularcula</taxon>
    </lineage>
</organism>
<protein>
    <recommendedName>
        <fullName evidence="3">DUF985 domain-containing protein</fullName>
    </recommendedName>
</protein>
<proteinExistence type="predicted"/>
<evidence type="ECO:0000313" key="1">
    <source>
        <dbReference type="EMBL" id="NNU16015.1"/>
    </source>
</evidence>
<sequence length="135" mass="14680">MNTEALISSHRLLPHPFEGHWRETEHEDGSYRAGLHLLTATEEAGWHTVDAEVTLTLEEGGPASVALSHTGVTAYGHKLLAPGDSLKIGPGVLRSLSCLGAYVLLKVRIAPDVAVGERQLMPDDWFPNPEGRPKR</sequence>
<evidence type="ECO:0000313" key="2">
    <source>
        <dbReference type="Proteomes" id="UP000536835"/>
    </source>
</evidence>
<dbReference type="Proteomes" id="UP000536835">
    <property type="component" value="Unassembled WGS sequence"/>
</dbReference>
<dbReference type="SUPFAM" id="SSF51182">
    <property type="entry name" value="RmlC-like cupins"/>
    <property type="match status" value="1"/>
</dbReference>
<dbReference type="RefSeq" id="WP_173197898.1">
    <property type="nucleotide sequence ID" value="NZ_JABFCX010000002.1"/>
</dbReference>
<keyword evidence="2" id="KW-1185">Reference proteome</keyword>
<name>A0A7Y3RL57_9PROT</name>
<evidence type="ECO:0008006" key="3">
    <source>
        <dbReference type="Google" id="ProtNLM"/>
    </source>
</evidence>
<reference evidence="1 2" key="1">
    <citation type="submission" date="2020-05" db="EMBL/GenBank/DDBJ databases">
        <title>Parvularcula mediterraneae sp. nov., isolated from polypropylene straw from shallow seawater of the seashore of Laganas in Zakynthos island, Greece.</title>
        <authorList>
            <person name="Szabo I."/>
            <person name="Al-Omari J."/>
            <person name="Rado J."/>
            <person name="Szerdahelyi G.S."/>
        </authorList>
    </citation>
    <scope>NUCLEOTIDE SEQUENCE [LARGE SCALE GENOMIC DNA]</scope>
    <source>
        <strain evidence="1 2">ZS-1/3</strain>
    </source>
</reference>
<dbReference type="InterPro" id="IPR011051">
    <property type="entry name" value="RmlC_Cupin_sf"/>
</dbReference>
<accession>A0A7Y3RL57</accession>
<gene>
    <name evidence="1" type="ORF">HK107_06735</name>
</gene>
<comment type="caution">
    <text evidence="1">The sequence shown here is derived from an EMBL/GenBank/DDBJ whole genome shotgun (WGS) entry which is preliminary data.</text>
</comment>
<dbReference type="EMBL" id="JABFCX010000002">
    <property type="protein sequence ID" value="NNU16015.1"/>
    <property type="molecule type" value="Genomic_DNA"/>
</dbReference>